<evidence type="ECO:0000313" key="2">
    <source>
        <dbReference type="Proteomes" id="UP001054821"/>
    </source>
</evidence>
<proteinExistence type="predicted"/>
<evidence type="ECO:0000313" key="1">
    <source>
        <dbReference type="EMBL" id="KAI5336488.1"/>
    </source>
</evidence>
<accession>A0AAD4Z956</accession>
<reference evidence="1 2" key="1">
    <citation type="journal article" date="2022" name="G3 (Bethesda)">
        <title>Whole-genome sequence and methylome profiling of the almond [Prunus dulcis (Mill.) D.A. Webb] cultivar 'Nonpareil'.</title>
        <authorList>
            <person name="D'Amico-Willman K.M."/>
            <person name="Ouma W.Z."/>
            <person name="Meulia T."/>
            <person name="Sideli G.M."/>
            <person name="Gradziel T.M."/>
            <person name="Fresnedo-Ramirez J."/>
        </authorList>
    </citation>
    <scope>NUCLEOTIDE SEQUENCE [LARGE SCALE GENOMIC DNA]</scope>
    <source>
        <strain evidence="1">Clone GOH B32 T37-40</strain>
    </source>
</reference>
<keyword evidence="2" id="KW-1185">Reference proteome</keyword>
<dbReference type="EMBL" id="JAJFAZ020000003">
    <property type="protein sequence ID" value="KAI5336488.1"/>
    <property type="molecule type" value="Genomic_DNA"/>
</dbReference>
<protein>
    <submittedName>
        <fullName evidence="1">Uncharacterized protein</fullName>
    </submittedName>
</protein>
<gene>
    <name evidence="1" type="ORF">L3X38_015756</name>
</gene>
<comment type="caution">
    <text evidence="1">The sequence shown here is derived from an EMBL/GenBank/DDBJ whole genome shotgun (WGS) entry which is preliminary data.</text>
</comment>
<dbReference type="Proteomes" id="UP001054821">
    <property type="component" value="Chromosome 3"/>
</dbReference>
<organism evidence="1 2">
    <name type="scientific">Prunus dulcis</name>
    <name type="common">Almond</name>
    <name type="synonym">Amygdalus dulcis</name>
    <dbReference type="NCBI Taxonomy" id="3755"/>
    <lineage>
        <taxon>Eukaryota</taxon>
        <taxon>Viridiplantae</taxon>
        <taxon>Streptophyta</taxon>
        <taxon>Embryophyta</taxon>
        <taxon>Tracheophyta</taxon>
        <taxon>Spermatophyta</taxon>
        <taxon>Magnoliopsida</taxon>
        <taxon>eudicotyledons</taxon>
        <taxon>Gunneridae</taxon>
        <taxon>Pentapetalae</taxon>
        <taxon>rosids</taxon>
        <taxon>fabids</taxon>
        <taxon>Rosales</taxon>
        <taxon>Rosaceae</taxon>
        <taxon>Amygdaloideae</taxon>
        <taxon>Amygdaleae</taxon>
        <taxon>Prunus</taxon>
    </lineage>
</organism>
<dbReference type="AlphaFoldDB" id="A0AAD4Z956"/>
<sequence length="66" mass="7283">MLCKQHSCISQTKKLSVSQVSSTFFTLKNCCHYLGVLVTGTLFRFCECATCLDQIITCNCVLLKGA</sequence>
<name>A0AAD4Z956_PRUDU</name>